<keyword evidence="3 5" id="KW-1133">Transmembrane helix</keyword>
<feature type="transmembrane region" description="Helical" evidence="5">
    <location>
        <begin position="231"/>
        <end position="251"/>
    </location>
</feature>
<comment type="similarity">
    <text evidence="5">Belongs to the binding-protein-dependent transport system permease family.</text>
</comment>
<dbReference type="InterPro" id="IPR035906">
    <property type="entry name" value="MetI-like_sf"/>
</dbReference>
<sequence length="400" mass="45535">MNPINQQRWKRFSKNKMAMISLKVFTLLTLISLCSELFFNDKALVVYYKGEFHFPFIQNAIPAKTFGLETQSEANYLDLQKQFRQTPEEGNWLMMPFIPYHYRSVSKVDSTPIDLELKNKEDFYNTQIEQLQQNLEANKHQIYELKLTRNHALGKIDSQKYHPLPPTLATKHFLGTDSTGRDILAQLSYGYRIAITFALILLLINYFIGIAIGCAMGYLGSWYDLLMQRIIEVLSNIPFLYIIIIIASILRSNGFTMGFWALVGIYVSLGWMGMTWYMRTATLKEKAREYVLAARAAGASNTRIVFTHILPNVVSLLVTFAPFSISGAIVGLTSLDFLGYGLPKDYPSWGSLIKLGTDNIQSPWIITSIVFAMVLILFLINAVGEGIRQAFDPKKISHFE</sequence>
<feature type="transmembrane region" description="Helical" evidence="5">
    <location>
        <begin position="313"/>
        <end position="342"/>
    </location>
</feature>
<dbReference type="Gene3D" id="1.10.3720.10">
    <property type="entry name" value="MetI-like"/>
    <property type="match status" value="1"/>
</dbReference>
<feature type="transmembrane region" description="Helical" evidence="5">
    <location>
        <begin position="257"/>
        <end position="278"/>
    </location>
</feature>
<feature type="transmembrane region" description="Helical" evidence="5">
    <location>
        <begin position="362"/>
        <end position="384"/>
    </location>
</feature>
<dbReference type="RefSeq" id="WP_274149410.1">
    <property type="nucleotide sequence ID" value="NZ_CP117811.1"/>
</dbReference>
<feature type="domain" description="ABC transmembrane type-1" evidence="7">
    <location>
        <begin position="191"/>
        <end position="384"/>
    </location>
</feature>
<dbReference type="InterPro" id="IPR025966">
    <property type="entry name" value="OppC_N"/>
</dbReference>
<feature type="transmembrane region" description="Helical" evidence="5">
    <location>
        <begin position="193"/>
        <end position="219"/>
    </location>
</feature>
<evidence type="ECO:0000256" key="3">
    <source>
        <dbReference type="ARBA" id="ARBA00022989"/>
    </source>
</evidence>
<gene>
    <name evidence="8" type="ORF">PQO03_08180</name>
</gene>
<dbReference type="PANTHER" id="PTHR30325:SF0">
    <property type="entry name" value="INNER MEMBRANE ABC TRANSPORTER PERMEASE PROTEIN YEJE"/>
    <property type="match status" value="1"/>
</dbReference>
<evidence type="ECO:0000256" key="5">
    <source>
        <dbReference type="RuleBase" id="RU363032"/>
    </source>
</evidence>
<evidence type="ECO:0000256" key="2">
    <source>
        <dbReference type="ARBA" id="ARBA00022692"/>
    </source>
</evidence>
<name>A0ABY7VR46_9BACT</name>
<evidence type="ECO:0000313" key="8">
    <source>
        <dbReference type="EMBL" id="WDE95693.1"/>
    </source>
</evidence>
<evidence type="ECO:0000256" key="6">
    <source>
        <dbReference type="SAM" id="Coils"/>
    </source>
</evidence>
<dbReference type="Pfam" id="PF00528">
    <property type="entry name" value="BPD_transp_1"/>
    <property type="match status" value="1"/>
</dbReference>
<dbReference type="Proteomes" id="UP001214250">
    <property type="component" value="Chromosome 1"/>
</dbReference>
<evidence type="ECO:0000256" key="1">
    <source>
        <dbReference type="ARBA" id="ARBA00004651"/>
    </source>
</evidence>
<feature type="coiled-coil region" evidence="6">
    <location>
        <begin position="121"/>
        <end position="148"/>
    </location>
</feature>
<proteinExistence type="inferred from homology"/>
<keyword evidence="5" id="KW-0813">Transport</keyword>
<dbReference type="InterPro" id="IPR000515">
    <property type="entry name" value="MetI-like"/>
</dbReference>
<dbReference type="PANTHER" id="PTHR30325">
    <property type="entry name" value="MEMBRANE COMPONENT OF ABC TRANSPORTER"/>
    <property type="match status" value="1"/>
</dbReference>
<evidence type="ECO:0000256" key="4">
    <source>
        <dbReference type="ARBA" id="ARBA00023136"/>
    </source>
</evidence>
<keyword evidence="6" id="KW-0175">Coiled coil</keyword>
<dbReference type="PROSITE" id="PS50928">
    <property type="entry name" value="ABC_TM1"/>
    <property type="match status" value="1"/>
</dbReference>
<dbReference type="CDD" id="cd06261">
    <property type="entry name" value="TM_PBP2"/>
    <property type="match status" value="1"/>
</dbReference>
<keyword evidence="9" id="KW-1185">Reference proteome</keyword>
<dbReference type="EMBL" id="CP117811">
    <property type="protein sequence ID" value="WDE95693.1"/>
    <property type="molecule type" value="Genomic_DNA"/>
</dbReference>
<accession>A0ABY7VR46</accession>
<keyword evidence="2 5" id="KW-0812">Transmembrane</keyword>
<reference evidence="8 9" key="1">
    <citation type="submission" date="2023-02" db="EMBL/GenBank/DDBJ databases">
        <title>Genome sequence of Lentisphaera profundi SAORIC-696.</title>
        <authorList>
            <person name="Kim e."/>
            <person name="Cho J.-C."/>
            <person name="Choi A."/>
            <person name="Kang I."/>
        </authorList>
    </citation>
    <scope>NUCLEOTIDE SEQUENCE [LARGE SCALE GENOMIC DNA]</scope>
    <source>
        <strain evidence="8 9">SAORIC-696</strain>
    </source>
</reference>
<dbReference type="Pfam" id="PF12911">
    <property type="entry name" value="OppC_N"/>
    <property type="match status" value="1"/>
</dbReference>
<evidence type="ECO:0000313" key="9">
    <source>
        <dbReference type="Proteomes" id="UP001214250"/>
    </source>
</evidence>
<evidence type="ECO:0000259" key="7">
    <source>
        <dbReference type="PROSITE" id="PS50928"/>
    </source>
</evidence>
<organism evidence="8 9">
    <name type="scientific">Lentisphaera profundi</name>
    <dbReference type="NCBI Taxonomy" id="1658616"/>
    <lineage>
        <taxon>Bacteria</taxon>
        <taxon>Pseudomonadati</taxon>
        <taxon>Lentisphaerota</taxon>
        <taxon>Lentisphaeria</taxon>
        <taxon>Lentisphaerales</taxon>
        <taxon>Lentisphaeraceae</taxon>
        <taxon>Lentisphaera</taxon>
    </lineage>
</organism>
<comment type="subcellular location">
    <subcellularLocation>
        <location evidence="1 5">Cell membrane</location>
        <topology evidence="1 5">Multi-pass membrane protein</topology>
    </subcellularLocation>
</comment>
<keyword evidence="4 5" id="KW-0472">Membrane</keyword>
<protein>
    <submittedName>
        <fullName evidence="8">ABC transporter permease subunit</fullName>
    </submittedName>
</protein>
<dbReference type="SUPFAM" id="SSF161098">
    <property type="entry name" value="MetI-like"/>
    <property type="match status" value="1"/>
</dbReference>